<dbReference type="InterPro" id="IPR049722">
    <property type="entry name" value="Prli42-like"/>
</dbReference>
<proteinExistence type="predicted"/>
<protein>
    <submittedName>
        <fullName evidence="1">Stressosome-associated protein Prli42</fullName>
    </submittedName>
</protein>
<accession>A0ABV9GJ41</accession>
<evidence type="ECO:0000313" key="1">
    <source>
        <dbReference type="EMBL" id="MFC4617923.1"/>
    </source>
</evidence>
<comment type="caution">
    <text evidence="1">The sequence shown here is derived from an EMBL/GenBank/DDBJ whole genome shotgun (WGS) entry which is preliminary data.</text>
</comment>
<name>A0ABV9GJ41_9BACL</name>
<gene>
    <name evidence="1" type="primary">prli42</name>
    <name evidence="1" type="ORF">ACFO4N_04165</name>
</gene>
<keyword evidence="2" id="KW-1185">Reference proteome</keyword>
<dbReference type="Proteomes" id="UP001596022">
    <property type="component" value="Unassembled WGS sequence"/>
</dbReference>
<dbReference type="NCBIfam" id="NF033880">
    <property type="entry name" value="Prli42"/>
    <property type="match status" value="1"/>
</dbReference>
<sequence>MNKRMIKLVVMIMMACLVLTTLFSGLGALFL</sequence>
<evidence type="ECO:0000313" key="2">
    <source>
        <dbReference type="Proteomes" id="UP001596022"/>
    </source>
</evidence>
<reference evidence="2" key="1">
    <citation type="journal article" date="2019" name="Int. J. Syst. Evol. Microbiol.">
        <title>The Global Catalogue of Microorganisms (GCM) 10K type strain sequencing project: providing services to taxonomists for standard genome sequencing and annotation.</title>
        <authorList>
            <consortium name="The Broad Institute Genomics Platform"/>
            <consortium name="The Broad Institute Genome Sequencing Center for Infectious Disease"/>
            <person name="Wu L."/>
            <person name="Ma J."/>
        </authorList>
    </citation>
    <scope>NUCLEOTIDE SEQUENCE [LARGE SCALE GENOMIC DNA]</scope>
    <source>
        <strain evidence="2">CGMCC 1.16306</strain>
    </source>
</reference>
<dbReference type="EMBL" id="JBHSFW010000001">
    <property type="protein sequence ID" value="MFC4617923.1"/>
    <property type="molecule type" value="Genomic_DNA"/>
</dbReference>
<organism evidence="1 2">
    <name type="scientific">Camelliibacillus cellulosilyticus</name>
    <dbReference type="NCBI Taxonomy" id="2174486"/>
    <lineage>
        <taxon>Bacteria</taxon>
        <taxon>Bacillati</taxon>
        <taxon>Bacillota</taxon>
        <taxon>Bacilli</taxon>
        <taxon>Bacillales</taxon>
        <taxon>Sporolactobacillaceae</taxon>
        <taxon>Camelliibacillus</taxon>
    </lineage>
</organism>
<dbReference type="RefSeq" id="WP_376844936.1">
    <property type="nucleotide sequence ID" value="NZ_JBHSFW010000001.1"/>
</dbReference>